<evidence type="ECO:0000313" key="2">
    <source>
        <dbReference type="EMBL" id="BAY86047.1"/>
    </source>
</evidence>
<name>A0A1Z4LXR8_9CYAN</name>
<protein>
    <submittedName>
        <fullName evidence="2">C-5 cytosine-specific DNA methylase</fullName>
    </submittedName>
</protein>
<evidence type="ECO:0000256" key="1">
    <source>
        <dbReference type="SAM" id="MobiDB-lite"/>
    </source>
</evidence>
<feature type="compositionally biased region" description="Polar residues" evidence="1">
    <location>
        <begin position="423"/>
        <end position="439"/>
    </location>
</feature>
<feature type="region of interest" description="Disordered" evidence="1">
    <location>
        <begin position="1"/>
        <end position="21"/>
    </location>
</feature>
<proteinExistence type="predicted"/>
<dbReference type="GO" id="GO:0032259">
    <property type="term" value="P:methylation"/>
    <property type="evidence" value="ECO:0007669"/>
    <property type="project" value="UniProtKB-KW"/>
</dbReference>
<feature type="compositionally biased region" description="Polar residues" evidence="1">
    <location>
        <begin position="298"/>
        <end position="313"/>
    </location>
</feature>
<feature type="region of interest" description="Disordered" evidence="1">
    <location>
        <begin position="222"/>
        <end position="285"/>
    </location>
</feature>
<gene>
    <name evidence="2" type="ORF">NIES267_55530</name>
</gene>
<feature type="compositionally biased region" description="Low complexity" evidence="1">
    <location>
        <begin position="324"/>
        <end position="337"/>
    </location>
</feature>
<feature type="region of interest" description="Disordered" evidence="1">
    <location>
        <begin position="298"/>
        <end position="411"/>
    </location>
</feature>
<feature type="compositionally biased region" description="Low complexity" evidence="1">
    <location>
        <begin position="240"/>
        <end position="253"/>
    </location>
</feature>
<dbReference type="Pfam" id="PF05869">
    <property type="entry name" value="Dam"/>
    <property type="match status" value="1"/>
</dbReference>
<reference evidence="2 3" key="1">
    <citation type="submission" date="2017-06" db="EMBL/GenBank/DDBJ databases">
        <title>Genome sequencing of cyanobaciteial culture collection at National Institute for Environmental Studies (NIES).</title>
        <authorList>
            <person name="Hirose Y."/>
            <person name="Shimura Y."/>
            <person name="Fujisawa T."/>
            <person name="Nakamura Y."/>
            <person name="Kawachi M."/>
        </authorList>
    </citation>
    <scope>NUCLEOTIDE SEQUENCE [LARGE SCALE GENOMIC DNA]</scope>
    <source>
        <strain evidence="2 3">NIES-267</strain>
    </source>
</reference>
<feature type="compositionally biased region" description="Low complexity" evidence="1">
    <location>
        <begin position="445"/>
        <end position="467"/>
    </location>
</feature>
<evidence type="ECO:0000313" key="3">
    <source>
        <dbReference type="Proteomes" id="UP000218418"/>
    </source>
</evidence>
<dbReference type="AlphaFoldDB" id="A0A1Z4LXR8"/>
<keyword evidence="2" id="KW-0489">Methyltransferase</keyword>
<sequence length="563" mass="61966">MTMLFDIEKDQHPDSQSHKGDWDGVKYDSAWDDGSAFPEKNCTTSIKETARSNKTDCWYTPPSIIELVIQVLGEINLDPCADDGQHIPAGKHYTFDDNGLEQPWFGKVYMNPPYSHPGVWMKKLQLEFSTCNVDEAIALVPAATDTNWLSPVLKTQPVCFWKGRIKFLGQDYQPKSSARQSHVLVYWGNNWQKFREVFEDYGVVYFPIPSVDNDEVLGENISLNNSPSTRIEDKSQTPDNSSSTSTLSNTQLSNDDKVLGGNISPTNSPSTRIGDKSQTPNNKSSTLTLLNTQLSNDNQVLGGNILPNNSPSTRIEDKSQTPDNSSSTSTLSNTQLSNDDKVLGGNILPNNSPSTRIEDKSQTPDNSSSTSTLSNTQLSNDDKVLGGNISPTNSPSTRIGDKSQTPNNKSSTLTLLNTQLSNDNQVLGGNISSTNSPSTRIGDKSQTLDNSSSTSTLSNTQISNNNQVLGENIIPSHSPSTYRKRGEGSGNISWGYANANSTKKKPIKQLYFEWEYRSKRGKTYVRSHLKEQVISMNEAKVPVIEILKLLTYNPKVASTLGFN</sequence>
<dbReference type="GO" id="GO:0003677">
    <property type="term" value="F:DNA binding"/>
    <property type="evidence" value="ECO:0007669"/>
    <property type="project" value="InterPro"/>
</dbReference>
<keyword evidence="3" id="KW-1185">Reference proteome</keyword>
<dbReference type="EMBL" id="AP018227">
    <property type="protein sequence ID" value="BAY86047.1"/>
    <property type="molecule type" value="Genomic_DNA"/>
</dbReference>
<accession>A0A1Z4LXR8</accession>
<dbReference type="GO" id="GO:0009007">
    <property type="term" value="F:site-specific DNA-methyltransferase (adenine-specific) activity"/>
    <property type="evidence" value="ECO:0007669"/>
    <property type="project" value="InterPro"/>
</dbReference>
<feature type="compositionally biased region" description="Low complexity" evidence="1">
    <location>
        <begin position="366"/>
        <end position="379"/>
    </location>
</feature>
<dbReference type="Proteomes" id="UP000218418">
    <property type="component" value="Chromosome"/>
</dbReference>
<organism evidence="2 3">
    <name type="scientific">Calothrix parasitica NIES-267</name>
    <dbReference type="NCBI Taxonomy" id="1973488"/>
    <lineage>
        <taxon>Bacteria</taxon>
        <taxon>Bacillati</taxon>
        <taxon>Cyanobacteriota</taxon>
        <taxon>Cyanophyceae</taxon>
        <taxon>Nostocales</taxon>
        <taxon>Calotrichaceae</taxon>
        <taxon>Calothrix</taxon>
    </lineage>
</organism>
<dbReference type="GO" id="GO:0009307">
    <property type="term" value="P:DNA restriction-modification system"/>
    <property type="evidence" value="ECO:0007669"/>
    <property type="project" value="InterPro"/>
</dbReference>
<dbReference type="InterPro" id="IPR008593">
    <property type="entry name" value="Dam_MeTrfase"/>
</dbReference>
<keyword evidence="2" id="KW-0808">Transferase</keyword>
<feature type="region of interest" description="Disordered" evidence="1">
    <location>
        <begin position="423"/>
        <end position="487"/>
    </location>
</feature>